<gene>
    <name evidence="2" type="ORF">BAG01nite_00300</name>
</gene>
<reference evidence="2 3" key="1">
    <citation type="submission" date="2019-06" db="EMBL/GenBank/DDBJ databases">
        <title>Whole genome shotgun sequence of Brevibacillus agri NBRC 15538.</title>
        <authorList>
            <person name="Hosoyama A."/>
            <person name="Uohara A."/>
            <person name="Ohji S."/>
            <person name="Ichikawa N."/>
        </authorList>
    </citation>
    <scope>NUCLEOTIDE SEQUENCE [LARGE SCALE GENOMIC DNA]</scope>
    <source>
        <strain evidence="2 3">NBRC 15538</strain>
    </source>
</reference>
<keyword evidence="3" id="KW-1185">Reference proteome</keyword>
<name>A0ABQ0SJ54_9BACL</name>
<sequence length="180" mass="20124">MGGVAVQLKKSAIGLSLLATLALLFGGWFLYQKIEIEEPIRAEIGQMQSATLGHFHVSKDKIQIDLKVTNPETFPAEYRNLVAKTEKIAGNKQVAIVVANQSEAMTDIWKSGQFVFTEAMDLHQYSRIPSLIEEWKQANKLDEASALMDDANIYVYLKKGTEDFYTIIPRSEAKEVTARG</sequence>
<organism evidence="2 3">
    <name type="scientific">Brevibacillus agri</name>
    <dbReference type="NCBI Taxonomy" id="51101"/>
    <lineage>
        <taxon>Bacteria</taxon>
        <taxon>Bacillati</taxon>
        <taxon>Bacillota</taxon>
        <taxon>Bacilli</taxon>
        <taxon>Bacillales</taxon>
        <taxon>Paenibacillaceae</taxon>
        <taxon>Brevibacillus</taxon>
    </lineage>
</organism>
<keyword evidence="1" id="KW-1133">Transmembrane helix</keyword>
<keyword evidence="1" id="KW-0472">Membrane</keyword>
<accession>A0ABQ0SJ54</accession>
<keyword evidence="1" id="KW-0812">Transmembrane</keyword>
<evidence type="ECO:0000313" key="2">
    <source>
        <dbReference type="EMBL" id="GED23928.1"/>
    </source>
</evidence>
<evidence type="ECO:0000256" key="1">
    <source>
        <dbReference type="SAM" id="Phobius"/>
    </source>
</evidence>
<feature type="transmembrane region" description="Helical" evidence="1">
    <location>
        <begin position="12"/>
        <end position="31"/>
    </location>
</feature>
<proteinExistence type="predicted"/>
<dbReference type="EMBL" id="BJOD01000001">
    <property type="protein sequence ID" value="GED23928.1"/>
    <property type="molecule type" value="Genomic_DNA"/>
</dbReference>
<protein>
    <submittedName>
        <fullName evidence="2">Uncharacterized protein</fullName>
    </submittedName>
</protein>
<comment type="caution">
    <text evidence="2">The sequence shown here is derived from an EMBL/GenBank/DDBJ whole genome shotgun (WGS) entry which is preliminary data.</text>
</comment>
<evidence type="ECO:0000313" key="3">
    <source>
        <dbReference type="Proteomes" id="UP000317180"/>
    </source>
</evidence>
<dbReference type="Proteomes" id="UP000317180">
    <property type="component" value="Unassembled WGS sequence"/>
</dbReference>